<dbReference type="GeneID" id="20641934"/>
<dbReference type="InParanoid" id="G4ZDK7"/>
<protein>
    <submittedName>
        <fullName evidence="1">Uncharacterized protein</fullName>
    </submittedName>
</protein>
<proteinExistence type="predicted"/>
<dbReference type="KEGG" id="psoj:PHYSODRAFT_301052"/>
<evidence type="ECO:0000313" key="2">
    <source>
        <dbReference type="Proteomes" id="UP000002640"/>
    </source>
</evidence>
<dbReference type="RefSeq" id="XP_009527404.1">
    <property type="nucleotide sequence ID" value="XM_009529109.1"/>
</dbReference>
<dbReference type="Proteomes" id="UP000002640">
    <property type="component" value="Unassembled WGS sequence"/>
</dbReference>
<name>G4ZDK7_PHYSP</name>
<gene>
    <name evidence="1" type="ORF">PHYSODRAFT_301052</name>
</gene>
<dbReference type="EMBL" id="JH159154">
    <property type="protein sequence ID" value="EGZ18346.1"/>
    <property type="molecule type" value="Genomic_DNA"/>
</dbReference>
<organism evidence="1 2">
    <name type="scientific">Phytophthora sojae (strain P6497)</name>
    <name type="common">Soybean stem and root rot agent</name>
    <name type="synonym">Phytophthora megasperma f. sp. glycines</name>
    <dbReference type="NCBI Taxonomy" id="1094619"/>
    <lineage>
        <taxon>Eukaryota</taxon>
        <taxon>Sar</taxon>
        <taxon>Stramenopiles</taxon>
        <taxon>Oomycota</taxon>
        <taxon>Peronosporomycetes</taxon>
        <taxon>Peronosporales</taxon>
        <taxon>Peronosporaceae</taxon>
        <taxon>Phytophthora</taxon>
    </lineage>
</organism>
<reference evidence="1 2" key="1">
    <citation type="journal article" date="2006" name="Science">
        <title>Phytophthora genome sequences uncover evolutionary origins and mechanisms of pathogenesis.</title>
        <authorList>
            <person name="Tyler B.M."/>
            <person name="Tripathy S."/>
            <person name="Zhang X."/>
            <person name="Dehal P."/>
            <person name="Jiang R.H."/>
            <person name="Aerts A."/>
            <person name="Arredondo F.D."/>
            <person name="Baxter L."/>
            <person name="Bensasson D."/>
            <person name="Beynon J.L."/>
            <person name="Chapman J."/>
            <person name="Damasceno C.M."/>
            <person name="Dorrance A.E."/>
            <person name="Dou D."/>
            <person name="Dickerman A.W."/>
            <person name="Dubchak I.L."/>
            <person name="Garbelotto M."/>
            <person name="Gijzen M."/>
            <person name="Gordon S.G."/>
            <person name="Govers F."/>
            <person name="Grunwald N.J."/>
            <person name="Huang W."/>
            <person name="Ivors K.L."/>
            <person name="Jones R.W."/>
            <person name="Kamoun S."/>
            <person name="Krampis K."/>
            <person name="Lamour K.H."/>
            <person name="Lee M.K."/>
            <person name="McDonald W.H."/>
            <person name="Medina M."/>
            <person name="Meijer H.J."/>
            <person name="Nordberg E.K."/>
            <person name="Maclean D.J."/>
            <person name="Ospina-Giraldo M.D."/>
            <person name="Morris P.F."/>
            <person name="Phuntumart V."/>
            <person name="Putnam N.H."/>
            <person name="Rash S."/>
            <person name="Rose J.K."/>
            <person name="Sakihama Y."/>
            <person name="Salamov A.A."/>
            <person name="Savidor A."/>
            <person name="Scheuring C.F."/>
            <person name="Smith B.M."/>
            <person name="Sobral B.W."/>
            <person name="Terry A."/>
            <person name="Torto-Alalibo T.A."/>
            <person name="Win J."/>
            <person name="Xu Z."/>
            <person name="Zhang H."/>
            <person name="Grigoriev I.V."/>
            <person name="Rokhsar D.S."/>
            <person name="Boore J.L."/>
        </authorList>
    </citation>
    <scope>NUCLEOTIDE SEQUENCE [LARGE SCALE GENOMIC DNA]</scope>
    <source>
        <strain evidence="1 2">P6497</strain>
    </source>
</reference>
<evidence type="ECO:0000313" key="1">
    <source>
        <dbReference type="EMBL" id="EGZ18346.1"/>
    </source>
</evidence>
<keyword evidence="2" id="KW-1185">Reference proteome</keyword>
<dbReference type="AlphaFoldDB" id="G4ZDK7"/>
<accession>G4ZDK7</accession>
<sequence>MLVILAKKYGSFAGDALRHAVANHQREVQKLLLEMCEEKYLREPRMARCMTSMLEQATTEDDLEVGLRLFVKCGEVGVGHALRACWLRRDRAASEPQKSSVGVIVRPAIENWEKLSRILDQLTGGLTRTRIRLSVK</sequence>